<dbReference type="AlphaFoldDB" id="A0A0U1NRM3"/>
<reference evidence="2" key="1">
    <citation type="submission" date="2015-05" db="EMBL/GenBank/DDBJ databases">
        <authorList>
            <person name="Urmite Genomes"/>
        </authorList>
    </citation>
    <scope>NUCLEOTIDE SEQUENCE [LARGE SCALE GENOMIC DNA]</scope>
    <source>
        <strain evidence="2">LF1</strain>
    </source>
</reference>
<keyword evidence="2" id="KW-1185">Reference proteome</keyword>
<proteinExistence type="predicted"/>
<organism evidence="1 2">
    <name type="scientific">Neobacillus massiliamazoniensis</name>
    <dbReference type="NCBI Taxonomy" id="1499688"/>
    <lineage>
        <taxon>Bacteria</taxon>
        <taxon>Bacillati</taxon>
        <taxon>Bacillota</taxon>
        <taxon>Bacilli</taxon>
        <taxon>Bacillales</taxon>
        <taxon>Bacillaceae</taxon>
        <taxon>Neobacillus</taxon>
    </lineage>
</organism>
<name>A0A0U1NRM3_9BACI</name>
<evidence type="ECO:0000313" key="1">
    <source>
        <dbReference type="EMBL" id="CRK80392.1"/>
    </source>
</evidence>
<dbReference type="EMBL" id="CVRB01000001">
    <property type="protein sequence ID" value="CRK80392.1"/>
    <property type="molecule type" value="Genomic_DNA"/>
</dbReference>
<dbReference type="RefSeq" id="WP_176699615.1">
    <property type="nucleotide sequence ID" value="NZ_CVRB01000001.1"/>
</dbReference>
<protein>
    <submittedName>
        <fullName evidence="1">Uncharacterized protein</fullName>
    </submittedName>
</protein>
<accession>A0A0U1NRM3</accession>
<dbReference type="Proteomes" id="UP000199087">
    <property type="component" value="Unassembled WGS sequence"/>
</dbReference>
<evidence type="ECO:0000313" key="2">
    <source>
        <dbReference type="Proteomes" id="UP000199087"/>
    </source>
</evidence>
<gene>
    <name evidence="1" type="ORF">BN000_00275</name>
</gene>
<sequence length="52" mass="6323">MDTIDRLEKRLQAVKENLKISEMDKKDIDIAFENWMVEKIQNKQNEKWKTAE</sequence>
<dbReference type="STRING" id="1499688.BN000_00275"/>